<reference evidence="1" key="1">
    <citation type="submission" date="2020-03" db="EMBL/GenBank/DDBJ databases">
        <title>The deep terrestrial virosphere.</title>
        <authorList>
            <person name="Holmfeldt K."/>
            <person name="Nilsson E."/>
            <person name="Simone D."/>
            <person name="Lopez-Fernandez M."/>
            <person name="Wu X."/>
            <person name="de Brujin I."/>
            <person name="Lundin D."/>
            <person name="Andersson A."/>
            <person name="Bertilsson S."/>
            <person name="Dopson M."/>
        </authorList>
    </citation>
    <scope>NUCLEOTIDE SEQUENCE</scope>
    <source>
        <strain evidence="1">MM415B05099</strain>
    </source>
</reference>
<name>A0A6M3LTL4_9ZZZZ</name>
<gene>
    <name evidence="1" type="ORF">MM415B05099_0007</name>
</gene>
<sequence>MSKWWIGPVPEKCDICHEKPKDVFYDARTIHGSWAIMCSKCFKARGICLGTGYGQKYRCATGEKIGG</sequence>
<evidence type="ECO:0000313" key="1">
    <source>
        <dbReference type="EMBL" id="QJA95885.1"/>
    </source>
</evidence>
<accession>A0A6M3LTL4</accession>
<proteinExistence type="predicted"/>
<dbReference type="EMBL" id="MT143352">
    <property type="protein sequence ID" value="QJA95885.1"/>
    <property type="molecule type" value="Genomic_DNA"/>
</dbReference>
<protein>
    <submittedName>
        <fullName evidence="1">Uncharacterized protein</fullName>
    </submittedName>
</protein>
<organism evidence="1">
    <name type="scientific">viral metagenome</name>
    <dbReference type="NCBI Taxonomy" id="1070528"/>
    <lineage>
        <taxon>unclassified sequences</taxon>
        <taxon>metagenomes</taxon>
        <taxon>organismal metagenomes</taxon>
    </lineage>
</organism>
<dbReference type="AlphaFoldDB" id="A0A6M3LTL4"/>